<comment type="caution">
    <text evidence="4">The sequence shown here is derived from an EMBL/GenBank/DDBJ whole genome shotgun (WGS) entry which is preliminary data.</text>
</comment>
<dbReference type="GO" id="GO:0000226">
    <property type="term" value="P:microtubule cytoskeleton organization"/>
    <property type="evidence" value="ECO:0007669"/>
    <property type="project" value="TreeGrafter"/>
</dbReference>
<keyword evidence="5" id="KW-1185">Reference proteome</keyword>
<dbReference type="InterPro" id="IPR000719">
    <property type="entry name" value="Prot_kinase_dom"/>
</dbReference>
<keyword evidence="2" id="KW-0067">ATP-binding</keyword>
<evidence type="ECO:0000313" key="4">
    <source>
        <dbReference type="EMBL" id="CAG7728677.1"/>
    </source>
</evidence>
<reference evidence="4" key="1">
    <citation type="submission" date="2021-06" db="EMBL/GenBank/DDBJ databases">
        <authorList>
            <person name="Hodson N. C."/>
            <person name="Mongue J. A."/>
            <person name="Jaron S. K."/>
        </authorList>
    </citation>
    <scope>NUCLEOTIDE SEQUENCE</scope>
</reference>
<dbReference type="SMART" id="SM00220">
    <property type="entry name" value="S_TKc"/>
    <property type="match status" value="1"/>
</dbReference>
<feature type="domain" description="Protein kinase" evidence="3">
    <location>
        <begin position="1"/>
        <end position="138"/>
    </location>
</feature>
<name>A0A8J2K294_9HEXA</name>
<dbReference type="InterPro" id="IPR008271">
    <property type="entry name" value="Ser/Thr_kinase_AS"/>
</dbReference>
<dbReference type="GO" id="GO:0005524">
    <property type="term" value="F:ATP binding"/>
    <property type="evidence" value="ECO:0007669"/>
    <property type="project" value="UniProtKB-KW"/>
</dbReference>
<feature type="non-terminal residue" evidence="4">
    <location>
        <position position="1"/>
    </location>
</feature>
<evidence type="ECO:0000256" key="2">
    <source>
        <dbReference type="ARBA" id="ARBA00022840"/>
    </source>
</evidence>
<organism evidence="4 5">
    <name type="scientific">Allacma fusca</name>
    <dbReference type="NCBI Taxonomy" id="39272"/>
    <lineage>
        <taxon>Eukaryota</taxon>
        <taxon>Metazoa</taxon>
        <taxon>Ecdysozoa</taxon>
        <taxon>Arthropoda</taxon>
        <taxon>Hexapoda</taxon>
        <taxon>Collembola</taxon>
        <taxon>Symphypleona</taxon>
        <taxon>Sminthuridae</taxon>
        <taxon>Allacma</taxon>
    </lineage>
</organism>
<feature type="non-terminal residue" evidence="4">
    <location>
        <position position="269"/>
    </location>
</feature>
<dbReference type="Pfam" id="PF00069">
    <property type="entry name" value="Pkinase"/>
    <property type="match status" value="1"/>
</dbReference>
<dbReference type="GO" id="GO:0005737">
    <property type="term" value="C:cytoplasm"/>
    <property type="evidence" value="ECO:0007669"/>
    <property type="project" value="TreeGrafter"/>
</dbReference>
<evidence type="ECO:0000313" key="5">
    <source>
        <dbReference type="Proteomes" id="UP000708208"/>
    </source>
</evidence>
<dbReference type="GO" id="GO:0050321">
    <property type="term" value="F:tau-protein kinase activity"/>
    <property type="evidence" value="ECO:0007669"/>
    <property type="project" value="TreeGrafter"/>
</dbReference>
<sequence length="269" mass="29733">HTNGMIHRDIKAENIFFANSSTIKLGDFGFSTVARRGQLLTTFCGSPPYAAPELFRDASYEGPPVDIWAMGILLFFMLNGHLPFNGSSIPLLKKAILDGRFHAANDLSPEILDLLHMLLLQIPCKRPTTSEVIRHPWLRLGTSRVNSNAFTSAASLGAPHSPNEPTSPLMAKDSNLIFVRRESTNLLLPLSQATCKTLPTEEQVMSGVLSLSEIEALRILNEIGVDSQTIDIHRPRGPRSPIMGIYRIILHCIQEGRCWSPKDFIIPGT</sequence>
<dbReference type="EMBL" id="CAJVCH010166646">
    <property type="protein sequence ID" value="CAG7728677.1"/>
    <property type="molecule type" value="Genomic_DNA"/>
</dbReference>
<keyword evidence="1" id="KW-0547">Nucleotide-binding</keyword>
<proteinExistence type="predicted"/>
<evidence type="ECO:0000259" key="3">
    <source>
        <dbReference type="PROSITE" id="PS50011"/>
    </source>
</evidence>
<dbReference type="OrthoDB" id="193931at2759"/>
<dbReference type="PANTHER" id="PTHR24346:SF49">
    <property type="entry name" value="NIM1 SERINE_THREONINE PROTEIN KINASE"/>
    <property type="match status" value="1"/>
</dbReference>
<dbReference type="GO" id="GO:0035556">
    <property type="term" value="P:intracellular signal transduction"/>
    <property type="evidence" value="ECO:0007669"/>
    <property type="project" value="TreeGrafter"/>
</dbReference>
<protein>
    <recommendedName>
        <fullName evidence="3">Protein kinase domain-containing protein</fullName>
    </recommendedName>
</protein>
<gene>
    <name evidence="4" type="ORF">AFUS01_LOCUS17438</name>
</gene>
<dbReference type="Proteomes" id="UP000708208">
    <property type="component" value="Unassembled WGS sequence"/>
</dbReference>
<dbReference type="AlphaFoldDB" id="A0A8J2K294"/>
<dbReference type="PROSITE" id="PS50011">
    <property type="entry name" value="PROTEIN_KINASE_DOM"/>
    <property type="match status" value="1"/>
</dbReference>
<dbReference type="PANTHER" id="PTHR24346">
    <property type="entry name" value="MAP/MICROTUBULE AFFINITY-REGULATING KINASE"/>
    <property type="match status" value="1"/>
</dbReference>
<evidence type="ECO:0000256" key="1">
    <source>
        <dbReference type="ARBA" id="ARBA00022741"/>
    </source>
</evidence>
<dbReference type="PROSITE" id="PS00108">
    <property type="entry name" value="PROTEIN_KINASE_ST"/>
    <property type="match status" value="1"/>
</dbReference>
<accession>A0A8J2K294</accession>